<dbReference type="EMBL" id="GGEC01072369">
    <property type="protein sequence ID" value="MBX52853.1"/>
    <property type="molecule type" value="Transcribed_RNA"/>
</dbReference>
<dbReference type="AlphaFoldDB" id="A0A2P2PDP8"/>
<name>A0A2P2PDP8_RHIMU</name>
<proteinExistence type="predicted"/>
<protein>
    <submittedName>
        <fullName evidence="1">Uncharacterized protein</fullName>
    </submittedName>
</protein>
<accession>A0A2P2PDP8</accession>
<sequence length="31" mass="3687">MSGVFYSFSMSPRKITNHEFSRSFSVWLPNF</sequence>
<organism evidence="1">
    <name type="scientific">Rhizophora mucronata</name>
    <name type="common">Asiatic mangrove</name>
    <dbReference type="NCBI Taxonomy" id="61149"/>
    <lineage>
        <taxon>Eukaryota</taxon>
        <taxon>Viridiplantae</taxon>
        <taxon>Streptophyta</taxon>
        <taxon>Embryophyta</taxon>
        <taxon>Tracheophyta</taxon>
        <taxon>Spermatophyta</taxon>
        <taxon>Magnoliopsida</taxon>
        <taxon>eudicotyledons</taxon>
        <taxon>Gunneridae</taxon>
        <taxon>Pentapetalae</taxon>
        <taxon>rosids</taxon>
        <taxon>fabids</taxon>
        <taxon>Malpighiales</taxon>
        <taxon>Rhizophoraceae</taxon>
        <taxon>Rhizophora</taxon>
    </lineage>
</organism>
<reference evidence="1" key="1">
    <citation type="submission" date="2018-02" db="EMBL/GenBank/DDBJ databases">
        <title>Rhizophora mucronata_Transcriptome.</title>
        <authorList>
            <person name="Meera S.P."/>
            <person name="Sreeshan A."/>
            <person name="Augustine A."/>
        </authorList>
    </citation>
    <scope>NUCLEOTIDE SEQUENCE</scope>
    <source>
        <tissue evidence="1">Leaf</tissue>
    </source>
</reference>
<evidence type="ECO:0000313" key="1">
    <source>
        <dbReference type="EMBL" id="MBX52853.1"/>
    </source>
</evidence>